<evidence type="ECO:0000256" key="2">
    <source>
        <dbReference type="ARBA" id="ARBA00013065"/>
    </source>
</evidence>
<dbReference type="NCBIfam" id="TIGR00761">
    <property type="entry name" value="argB"/>
    <property type="match status" value="1"/>
</dbReference>
<evidence type="ECO:0000313" key="15">
    <source>
        <dbReference type="Proteomes" id="UP000823889"/>
    </source>
</evidence>
<dbReference type="Gene3D" id="3.40.1160.10">
    <property type="entry name" value="Acetylglutamate kinase-like"/>
    <property type="match status" value="1"/>
</dbReference>
<name>A0A9D2RFV7_9BURK</name>
<dbReference type="GO" id="GO:0006526">
    <property type="term" value="P:L-arginine biosynthetic process"/>
    <property type="evidence" value="ECO:0007669"/>
    <property type="project" value="UniProtKB-KW"/>
</dbReference>
<accession>A0A9D2RFV7</accession>
<dbReference type="GO" id="GO:0005524">
    <property type="term" value="F:ATP binding"/>
    <property type="evidence" value="ECO:0007669"/>
    <property type="project" value="UniProtKB-KW"/>
</dbReference>
<dbReference type="Pfam" id="PF00696">
    <property type="entry name" value="AA_kinase"/>
    <property type="match status" value="1"/>
</dbReference>
<dbReference type="SUPFAM" id="SSF53633">
    <property type="entry name" value="Carbamate kinase-like"/>
    <property type="match status" value="1"/>
</dbReference>
<evidence type="ECO:0000256" key="11">
    <source>
        <dbReference type="ARBA" id="ARBA00030639"/>
    </source>
</evidence>
<evidence type="ECO:0000256" key="9">
    <source>
        <dbReference type="ARBA" id="ARBA00022840"/>
    </source>
</evidence>
<evidence type="ECO:0000256" key="7">
    <source>
        <dbReference type="ARBA" id="ARBA00022741"/>
    </source>
</evidence>
<evidence type="ECO:0000256" key="12">
    <source>
        <dbReference type="ARBA" id="ARBA00048141"/>
    </source>
</evidence>
<evidence type="ECO:0000256" key="5">
    <source>
        <dbReference type="ARBA" id="ARBA00022605"/>
    </source>
</evidence>
<dbReference type="InterPro" id="IPR001057">
    <property type="entry name" value="Glu/AcGlu_kinase"/>
</dbReference>
<dbReference type="AlphaFoldDB" id="A0A9D2RFV7"/>
<evidence type="ECO:0000256" key="1">
    <source>
        <dbReference type="ARBA" id="ARBA00004828"/>
    </source>
</evidence>
<dbReference type="PANTHER" id="PTHR23342">
    <property type="entry name" value="N-ACETYLGLUTAMATE SYNTHASE"/>
    <property type="match status" value="1"/>
</dbReference>
<dbReference type="PANTHER" id="PTHR23342:SF0">
    <property type="entry name" value="N-ACETYLGLUTAMATE SYNTHASE, MITOCHONDRIAL"/>
    <property type="match status" value="1"/>
</dbReference>
<gene>
    <name evidence="14" type="primary">argB</name>
    <name evidence="14" type="ORF">H9906_01255</name>
</gene>
<proteinExistence type="predicted"/>
<comment type="caution">
    <text evidence="14">The sequence shown here is derived from an EMBL/GenBank/DDBJ whole genome shotgun (WGS) entry which is preliminary data.</text>
</comment>
<keyword evidence="8 14" id="KW-0418">Kinase</keyword>
<comment type="pathway">
    <text evidence="1">Amino-acid biosynthesis; L-arginine biosynthesis; N(2)-acetyl-L-ornithine from L-glutamate: step 2/4.</text>
</comment>
<reference evidence="14" key="1">
    <citation type="journal article" date="2021" name="PeerJ">
        <title>Extensive microbial diversity within the chicken gut microbiome revealed by metagenomics and culture.</title>
        <authorList>
            <person name="Gilroy R."/>
            <person name="Ravi A."/>
            <person name="Getino M."/>
            <person name="Pursley I."/>
            <person name="Horton D.L."/>
            <person name="Alikhan N.F."/>
            <person name="Baker D."/>
            <person name="Gharbi K."/>
            <person name="Hall N."/>
            <person name="Watson M."/>
            <person name="Adriaenssens E.M."/>
            <person name="Foster-Nyarko E."/>
            <person name="Jarju S."/>
            <person name="Secka A."/>
            <person name="Antonio M."/>
            <person name="Oren A."/>
            <person name="Chaudhuri R.R."/>
            <person name="La Ragione R."/>
            <person name="Hildebrand F."/>
            <person name="Pallen M.J."/>
        </authorList>
    </citation>
    <scope>NUCLEOTIDE SEQUENCE</scope>
    <source>
        <strain evidence="14">9264</strain>
    </source>
</reference>
<evidence type="ECO:0000256" key="8">
    <source>
        <dbReference type="ARBA" id="ARBA00022777"/>
    </source>
</evidence>
<dbReference type="EMBL" id="DWUQ01000024">
    <property type="protein sequence ID" value="HJD43642.1"/>
    <property type="molecule type" value="Genomic_DNA"/>
</dbReference>
<evidence type="ECO:0000256" key="10">
    <source>
        <dbReference type="ARBA" id="ARBA00030178"/>
    </source>
</evidence>
<dbReference type="PRINTS" id="PR00474">
    <property type="entry name" value="GLU5KINASE"/>
</dbReference>
<keyword evidence="6 14" id="KW-0808">Transferase</keyword>
<dbReference type="GO" id="GO:0003991">
    <property type="term" value="F:acetylglutamate kinase activity"/>
    <property type="evidence" value="ECO:0007669"/>
    <property type="project" value="UniProtKB-EC"/>
</dbReference>
<keyword evidence="9" id="KW-0067">ATP-binding</keyword>
<keyword evidence="7" id="KW-0547">Nucleotide-binding</keyword>
<comment type="catalytic activity">
    <reaction evidence="12">
        <text>N-acetyl-L-glutamate + ATP = N-acetyl-L-glutamyl 5-phosphate + ADP</text>
        <dbReference type="Rhea" id="RHEA:14629"/>
        <dbReference type="ChEBI" id="CHEBI:30616"/>
        <dbReference type="ChEBI" id="CHEBI:44337"/>
        <dbReference type="ChEBI" id="CHEBI:57936"/>
        <dbReference type="ChEBI" id="CHEBI:456216"/>
        <dbReference type="EC" id="2.7.2.8"/>
    </reaction>
</comment>
<keyword evidence="4" id="KW-0055">Arginine biosynthesis</keyword>
<reference evidence="14" key="2">
    <citation type="submission" date="2021-04" db="EMBL/GenBank/DDBJ databases">
        <authorList>
            <person name="Gilroy R."/>
        </authorList>
    </citation>
    <scope>NUCLEOTIDE SEQUENCE</scope>
    <source>
        <strain evidence="14">9264</strain>
    </source>
</reference>
<dbReference type="InterPro" id="IPR001048">
    <property type="entry name" value="Asp/Glu/Uridylate_kinase"/>
</dbReference>
<dbReference type="FunFam" id="3.40.1160.10:FF:000004">
    <property type="entry name" value="Acetylglutamate kinase"/>
    <property type="match status" value="1"/>
</dbReference>
<dbReference type="InterPro" id="IPR004662">
    <property type="entry name" value="AcgluKinase_fam"/>
</dbReference>
<evidence type="ECO:0000313" key="14">
    <source>
        <dbReference type="EMBL" id="HJD43642.1"/>
    </source>
</evidence>
<keyword evidence="5" id="KW-0028">Amino-acid biosynthesis</keyword>
<feature type="non-terminal residue" evidence="14">
    <location>
        <position position="1"/>
    </location>
</feature>
<evidence type="ECO:0000256" key="6">
    <source>
        <dbReference type="ARBA" id="ARBA00022679"/>
    </source>
</evidence>
<sequence>DAETMEVVEWVLGGQVQQDIVMMVNEAGGKAVGLTGKDGGMMQVKKKYLPDENDPEKLLDIGFVGDITRVDPAVVKALQDDEFIPIISSIGYGEDGRAYNVNADVVAGKMAEVLGAEKLVMLTNTPGVLDKQGELLRRLSAQTIDELFKDGTISGGMLPKISSALDAARNGVNSVHIIDGRVPHCLLLEILTDRGVGTMISSH</sequence>
<feature type="domain" description="Aspartate/glutamate/uridylate kinase" evidence="13">
    <location>
        <begin position="1"/>
        <end position="179"/>
    </location>
</feature>
<organism evidence="14 15">
    <name type="scientific">Candidatus Paenalcaligenes intestinipullorum</name>
    <dbReference type="NCBI Taxonomy" id="2838718"/>
    <lineage>
        <taxon>Bacteria</taxon>
        <taxon>Pseudomonadati</taxon>
        <taxon>Pseudomonadota</taxon>
        <taxon>Betaproteobacteria</taxon>
        <taxon>Burkholderiales</taxon>
        <taxon>Alcaligenaceae</taxon>
        <taxon>Paenalcaligenes</taxon>
    </lineage>
</organism>
<evidence type="ECO:0000256" key="4">
    <source>
        <dbReference type="ARBA" id="ARBA00022571"/>
    </source>
</evidence>
<dbReference type="InterPro" id="IPR036393">
    <property type="entry name" value="AceGlu_kinase-like_sf"/>
</dbReference>
<evidence type="ECO:0000256" key="3">
    <source>
        <dbReference type="ARBA" id="ARBA00021197"/>
    </source>
</evidence>
<dbReference type="GO" id="GO:0005737">
    <property type="term" value="C:cytoplasm"/>
    <property type="evidence" value="ECO:0007669"/>
    <property type="project" value="InterPro"/>
</dbReference>
<protein>
    <recommendedName>
        <fullName evidence="3">Acetylglutamate kinase</fullName>
        <ecNumber evidence="2">2.7.2.8</ecNumber>
    </recommendedName>
    <alternativeName>
        <fullName evidence="10">N-acetyl-L-glutamate 5-phosphotransferase</fullName>
    </alternativeName>
    <alternativeName>
        <fullName evidence="11">NAG kinase</fullName>
    </alternativeName>
</protein>
<dbReference type="Proteomes" id="UP000823889">
    <property type="component" value="Unassembled WGS sequence"/>
</dbReference>
<evidence type="ECO:0000259" key="13">
    <source>
        <dbReference type="Pfam" id="PF00696"/>
    </source>
</evidence>
<dbReference type="EC" id="2.7.2.8" evidence="2"/>